<sequence length="306" mass="32895">MRPSGRLLRAFKGWLDTRAVVRVAGADAAAFLQGAVTNDVRALREGGDAAYCATLTPKGKIFADAFVRLAGSESDEFLLDVDREKSSEFLRALRMLSLRKRVTIEDANEHRVVVASADADVGDSSARAVRRDERLEQLGFRGIVPASDAAWRDAVADAHARTRIALGVAEGASELANALPLECNFDALNGVSFTKGCYVGQENTARQRFRGVVRKRIAPFVAIEPGARAPSVGGKIVNERGDVVGDVIAAIEDEDAVLGLVRARMSFIRAHVAGEPGSAFRIADGARVGVEPPSWWPTEWLDAAEE</sequence>
<dbReference type="Gene3D" id="3.30.1360.120">
    <property type="entry name" value="Probable tRNA modification gtpase trme, domain 1"/>
    <property type="match status" value="1"/>
</dbReference>
<proteinExistence type="predicted"/>
<dbReference type="GeneID" id="5006437"/>
<organism evidence="5 6">
    <name type="scientific">Ostreococcus lucimarinus (strain CCE9901)</name>
    <dbReference type="NCBI Taxonomy" id="436017"/>
    <lineage>
        <taxon>Eukaryota</taxon>
        <taxon>Viridiplantae</taxon>
        <taxon>Chlorophyta</taxon>
        <taxon>Mamiellophyceae</taxon>
        <taxon>Mamiellales</taxon>
        <taxon>Bathycoccaceae</taxon>
        <taxon>Ostreococcus</taxon>
    </lineage>
</organism>
<dbReference type="InterPro" id="IPR017703">
    <property type="entry name" value="YgfZ/GCV_T_CS"/>
</dbReference>
<keyword evidence="2" id="KW-0809">Transit peptide</keyword>
<keyword evidence="3" id="KW-0496">Mitochondrion</keyword>
<comment type="subcellular location">
    <subcellularLocation>
        <location evidence="1">Mitochondrion</location>
    </subcellularLocation>
</comment>
<dbReference type="NCBIfam" id="TIGR03317">
    <property type="entry name" value="ygfZ_signature"/>
    <property type="match status" value="1"/>
</dbReference>
<dbReference type="OrthoDB" id="498687at2759"/>
<dbReference type="InterPro" id="IPR057460">
    <property type="entry name" value="CAF17_C"/>
</dbReference>
<dbReference type="SUPFAM" id="SSF103025">
    <property type="entry name" value="Folate-binding domain"/>
    <property type="match status" value="1"/>
</dbReference>
<evidence type="ECO:0000256" key="2">
    <source>
        <dbReference type="ARBA" id="ARBA00022946"/>
    </source>
</evidence>
<dbReference type="Proteomes" id="UP000001568">
    <property type="component" value="Chromosome 19"/>
</dbReference>
<dbReference type="GO" id="GO:0005759">
    <property type="term" value="C:mitochondrial matrix"/>
    <property type="evidence" value="ECO:0007669"/>
    <property type="project" value="TreeGrafter"/>
</dbReference>
<evidence type="ECO:0000313" key="5">
    <source>
        <dbReference type="EMBL" id="ABP00696.1"/>
    </source>
</evidence>
<dbReference type="KEGG" id="olu:OSTLU_28552"/>
<dbReference type="GO" id="GO:0016226">
    <property type="term" value="P:iron-sulfur cluster assembly"/>
    <property type="evidence" value="ECO:0007669"/>
    <property type="project" value="TreeGrafter"/>
</dbReference>
<gene>
    <name evidence="5" type="ORF">OSTLU_28552</name>
</gene>
<dbReference type="InterPro" id="IPR045179">
    <property type="entry name" value="YgfZ/GcvT"/>
</dbReference>
<name>A4SAF6_OSTLU</name>
<dbReference type="PANTHER" id="PTHR22602:SF0">
    <property type="entry name" value="TRANSFERASE CAF17, MITOCHONDRIAL-RELATED"/>
    <property type="match status" value="1"/>
</dbReference>
<dbReference type="Gramene" id="ABP00696">
    <property type="protein sequence ID" value="ABP00696"/>
    <property type="gene ID" value="OSTLU_28552"/>
</dbReference>
<evidence type="ECO:0000256" key="3">
    <source>
        <dbReference type="ARBA" id="ARBA00023128"/>
    </source>
</evidence>
<protein>
    <recommendedName>
        <fullName evidence="4">CAF17 C-terminal domain-containing protein</fullName>
    </recommendedName>
</protein>
<dbReference type="InterPro" id="IPR027266">
    <property type="entry name" value="TrmE/GcvT-like"/>
</dbReference>
<feature type="domain" description="CAF17 C-terminal" evidence="4">
    <location>
        <begin position="214"/>
        <end position="297"/>
    </location>
</feature>
<evidence type="ECO:0000259" key="4">
    <source>
        <dbReference type="Pfam" id="PF25455"/>
    </source>
</evidence>
<dbReference type="Pfam" id="PF25455">
    <property type="entry name" value="Beta-barrel_CAF17_C"/>
    <property type="match status" value="1"/>
</dbReference>
<dbReference type="Gene3D" id="2.40.30.160">
    <property type="match status" value="1"/>
</dbReference>
<keyword evidence="6" id="KW-1185">Reference proteome</keyword>
<reference evidence="5 6" key="1">
    <citation type="journal article" date="2007" name="Proc. Natl. Acad. Sci. U.S.A.">
        <title>The tiny eukaryote Ostreococcus provides genomic insights into the paradox of plankton speciation.</title>
        <authorList>
            <person name="Palenik B."/>
            <person name="Grimwood J."/>
            <person name="Aerts A."/>
            <person name="Rouze P."/>
            <person name="Salamov A."/>
            <person name="Putnam N."/>
            <person name="Dupont C."/>
            <person name="Jorgensen R."/>
            <person name="Derelle E."/>
            <person name="Rombauts S."/>
            <person name="Zhou K."/>
            <person name="Otillar R."/>
            <person name="Merchant S.S."/>
            <person name="Podell S."/>
            <person name="Gaasterland T."/>
            <person name="Napoli C."/>
            <person name="Gendler K."/>
            <person name="Manuell A."/>
            <person name="Tai V."/>
            <person name="Vallon O."/>
            <person name="Piganeau G."/>
            <person name="Jancek S."/>
            <person name="Heijde M."/>
            <person name="Jabbari K."/>
            <person name="Bowler C."/>
            <person name="Lohr M."/>
            <person name="Robbens S."/>
            <person name="Werner G."/>
            <person name="Dubchak I."/>
            <person name="Pazour G.J."/>
            <person name="Ren Q."/>
            <person name="Paulsen I."/>
            <person name="Delwiche C."/>
            <person name="Schmutz J."/>
            <person name="Rokhsar D."/>
            <person name="Van de Peer Y."/>
            <person name="Moreau H."/>
            <person name="Grigoriev I.V."/>
        </authorList>
    </citation>
    <scope>NUCLEOTIDE SEQUENCE [LARGE SCALE GENOMIC DNA]</scope>
    <source>
        <strain evidence="5 6">CCE9901</strain>
    </source>
</reference>
<dbReference type="AlphaFoldDB" id="A4SAF6"/>
<dbReference type="OMA" id="LECNFDA"/>
<dbReference type="EMBL" id="CP000599">
    <property type="protein sequence ID" value="ABP00696.1"/>
    <property type="molecule type" value="Genomic_DNA"/>
</dbReference>
<dbReference type="RefSeq" id="XP_001422379.1">
    <property type="nucleotide sequence ID" value="XM_001422342.1"/>
</dbReference>
<accession>A4SAF6</accession>
<evidence type="ECO:0000313" key="6">
    <source>
        <dbReference type="Proteomes" id="UP000001568"/>
    </source>
</evidence>
<dbReference type="eggNOG" id="KOG2929">
    <property type="taxonomic scope" value="Eukaryota"/>
</dbReference>
<dbReference type="STRING" id="436017.A4SAF6"/>
<dbReference type="HOGENOM" id="CLU_007884_7_1_1"/>
<dbReference type="PANTHER" id="PTHR22602">
    <property type="entry name" value="TRANSFERASE CAF17, MITOCHONDRIAL-RELATED"/>
    <property type="match status" value="1"/>
</dbReference>
<evidence type="ECO:0000256" key="1">
    <source>
        <dbReference type="ARBA" id="ARBA00004173"/>
    </source>
</evidence>